<keyword evidence="3" id="KW-0732">Signal</keyword>
<feature type="transmembrane region" description="Helical" evidence="2">
    <location>
        <begin position="96"/>
        <end position="119"/>
    </location>
</feature>
<feature type="chain" id="PRO_5020035505" evidence="3">
    <location>
        <begin position="23"/>
        <end position="121"/>
    </location>
</feature>
<keyword evidence="2" id="KW-0812">Transmembrane</keyword>
<dbReference type="AlphaFoldDB" id="A0A4D9DAG4"/>
<accession>A0A4D9DAG4</accession>
<dbReference type="Proteomes" id="UP000355283">
    <property type="component" value="Unassembled WGS sequence"/>
</dbReference>
<comment type="caution">
    <text evidence="4">The sequence shown here is derived from an EMBL/GenBank/DDBJ whole genome shotgun (WGS) entry which is preliminary data.</text>
</comment>
<name>A0A4D9DAG4_9STRA</name>
<keyword evidence="2" id="KW-0472">Membrane</keyword>
<proteinExistence type="predicted"/>
<evidence type="ECO:0000313" key="5">
    <source>
        <dbReference type="Proteomes" id="UP000355283"/>
    </source>
</evidence>
<feature type="region of interest" description="Disordered" evidence="1">
    <location>
        <begin position="48"/>
        <end position="77"/>
    </location>
</feature>
<reference evidence="4 5" key="1">
    <citation type="submission" date="2019-01" db="EMBL/GenBank/DDBJ databases">
        <title>Nuclear Genome Assembly of the Microalgal Biofuel strain Nannochloropsis salina CCMP1776.</title>
        <authorList>
            <person name="Hovde B."/>
        </authorList>
    </citation>
    <scope>NUCLEOTIDE SEQUENCE [LARGE SCALE GENOMIC DNA]</scope>
    <source>
        <strain evidence="4 5">CCMP1776</strain>
    </source>
</reference>
<evidence type="ECO:0000256" key="3">
    <source>
        <dbReference type="SAM" id="SignalP"/>
    </source>
</evidence>
<keyword evidence="5" id="KW-1185">Reference proteome</keyword>
<feature type="compositionally biased region" description="Basic and acidic residues" evidence="1">
    <location>
        <begin position="68"/>
        <end position="77"/>
    </location>
</feature>
<organism evidence="4 5">
    <name type="scientific">Nannochloropsis salina CCMP1776</name>
    <dbReference type="NCBI Taxonomy" id="1027361"/>
    <lineage>
        <taxon>Eukaryota</taxon>
        <taxon>Sar</taxon>
        <taxon>Stramenopiles</taxon>
        <taxon>Ochrophyta</taxon>
        <taxon>Eustigmatophyceae</taxon>
        <taxon>Eustigmatales</taxon>
        <taxon>Monodopsidaceae</taxon>
        <taxon>Microchloropsis</taxon>
        <taxon>Microchloropsis salina</taxon>
    </lineage>
</organism>
<protein>
    <submittedName>
        <fullName evidence="4">Uncharacterized protein</fullName>
    </submittedName>
</protein>
<evidence type="ECO:0000256" key="2">
    <source>
        <dbReference type="SAM" id="Phobius"/>
    </source>
</evidence>
<dbReference type="EMBL" id="SDOX01000011">
    <property type="protein sequence ID" value="TFJ85608.1"/>
    <property type="molecule type" value="Genomic_DNA"/>
</dbReference>
<evidence type="ECO:0000313" key="4">
    <source>
        <dbReference type="EMBL" id="TFJ85608.1"/>
    </source>
</evidence>
<gene>
    <name evidence="4" type="ORF">NSK_003117</name>
</gene>
<sequence>MLRSAACLGTLVVVCIIGLVIGFRPSYNSPSQSSRPVTQKSCVRDFDSRTFSSRGQRSRLFQGPPGRPTRENEPDEYFKSNLEKKELSERLVDPQVLIAVVSILAPFVAVGVLLGGGFLTQ</sequence>
<keyword evidence="2" id="KW-1133">Transmembrane helix</keyword>
<dbReference type="OrthoDB" id="10341214at2759"/>
<feature type="signal peptide" evidence="3">
    <location>
        <begin position="1"/>
        <end position="22"/>
    </location>
</feature>
<evidence type="ECO:0000256" key="1">
    <source>
        <dbReference type="SAM" id="MobiDB-lite"/>
    </source>
</evidence>